<reference evidence="2 3" key="2">
    <citation type="journal article" date="2015" name="Stand. Genomic Sci.">
        <title>Draft genome sequence of marine-derived Streptomyces sp. TP-A0598, a producer of anti-MRSA antibiotic lydicamycins.</title>
        <authorList>
            <person name="Komaki H."/>
            <person name="Ichikawa N."/>
            <person name="Hosoyama A."/>
            <person name="Fujita N."/>
            <person name="Igarashi Y."/>
        </authorList>
    </citation>
    <scope>NUCLEOTIDE SEQUENCE [LARGE SCALE GENOMIC DNA]</scope>
    <source>
        <strain evidence="2 3">NBRC 110027</strain>
    </source>
</reference>
<dbReference type="EMBL" id="BBNO01000010">
    <property type="protein sequence ID" value="GAO12399.1"/>
    <property type="molecule type" value="Genomic_DNA"/>
</dbReference>
<gene>
    <name evidence="2" type="ORF">TPA0598_10_03690</name>
</gene>
<feature type="compositionally biased region" description="Pro residues" evidence="1">
    <location>
        <begin position="1"/>
        <end position="10"/>
    </location>
</feature>
<feature type="region of interest" description="Disordered" evidence="1">
    <location>
        <begin position="1"/>
        <end position="20"/>
    </location>
</feature>
<keyword evidence="3" id="KW-1185">Reference proteome</keyword>
<dbReference type="AlphaFoldDB" id="A0A0P4RFB7"/>
<reference evidence="3" key="1">
    <citation type="submission" date="2014-09" db="EMBL/GenBank/DDBJ databases">
        <title>Whole genome shotgun sequence of Streptomyces sp. NBRC 110027.</title>
        <authorList>
            <person name="Komaki H."/>
            <person name="Ichikawa N."/>
            <person name="Katano-Makiyama Y."/>
            <person name="Hosoyama A."/>
            <person name="Hashimoto M."/>
            <person name="Uohara A."/>
            <person name="Kitahashi Y."/>
            <person name="Ohji S."/>
            <person name="Kimura A."/>
            <person name="Yamazoe A."/>
            <person name="Igarashi Y."/>
            <person name="Fujita N."/>
        </authorList>
    </citation>
    <scope>NUCLEOTIDE SEQUENCE [LARGE SCALE GENOMIC DNA]</scope>
    <source>
        <strain evidence="3">NBRC 110027</strain>
    </source>
</reference>
<evidence type="ECO:0000313" key="3">
    <source>
        <dbReference type="Proteomes" id="UP000048965"/>
    </source>
</evidence>
<comment type="caution">
    <text evidence="2">The sequence shown here is derived from an EMBL/GenBank/DDBJ whole genome shotgun (WGS) entry which is preliminary data.</text>
</comment>
<evidence type="ECO:0000313" key="2">
    <source>
        <dbReference type="EMBL" id="GAO12399.1"/>
    </source>
</evidence>
<sequence length="75" mass="8240">MSCPRPPRNAAPPGQKTPALITSKAPHPYQQITVSYGKPGHAIFRVVSTLRLGPAQIPLRVRSAVTIRRLFLTRV</sequence>
<protein>
    <submittedName>
        <fullName evidence="2">Uncharacterized protein</fullName>
    </submittedName>
</protein>
<dbReference type="Proteomes" id="UP000048965">
    <property type="component" value="Unassembled WGS sequence"/>
</dbReference>
<accession>A0A0P4RFB7</accession>
<organism evidence="2 3">
    <name type="scientific">Streptomyces lydicamycinicus</name>
    <dbReference type="NCBI Taxonomy" id="1546107"/>
    <lineage>
        <taxon>Bacteria</taxon>
        <taxon>Bacillati</taxon>
        <taxon>Actinomycetota</taxon>
        <taxon>Actinomycetes</taxon>
        <taxon>Kitasatosporales</taxon>
        <taxon>Streptomycetaceae</taxon>
        <taxon>Streptomyces</taxon>
    </lineage>
</organism>
<name>A0A0P4RFB7_9ACTN</name>
<evidence type="ECO:0000256" key="1">
    <source>
        <dbReference type="SAM" id="MobiDB-lite"/>
    </source>
</evidence>
<proteinExistence type="predicted"/>